<dbReference type="PANTHER" id="PTHR19277:SF3">
    <property type="entry name" value="NEURONAL PENTRAXIN-1-RELATED"/>
    <property type="match status" value="1"/>
</dbReference>
<evidence type="ECO:0000256" key="5">
    <source>
        <dbReference type="ARBA" id="ARBA00023180"/>
    </source>
</evidence>
<feature type="compositionally biased region" description="Basic residues" evidence="8">
    <location>
        <begin position="394"/>
        <end position="408"/>
    </location>
</feature>
<dbReference type="STRING" id="37003.ENSKMAP00000025537"/>
<dbReference type="GeneID" id="108242619"/>
<dbReference type="OMA" id="LMEWGSN"/>
<dbReference type="PRINTS" id="PR00895">
    <property type="entry name" value="PENTAXIN"/>
</dbReference>
<reference evidence="10" key="1">
    <citation type="submission" date="2025-08" db="UniProtKB">
        <authorList>
            <consortium name="Ensembl"/>
        </authorList>
    </citation>
    <scope>IDENTIFICATION</scope>
</reference>
<feature type="region of interest" description="Disordered" evidence="8">
    <location>
        <begin position="365"/>
        <end position="563"/>
    </location>
</feature>
<dbReference type="SUPFAM" id="SSF49899">
    <property type="entry name" value="Concanavalin A-like lectins/glucanases"/>
    <property type="match status" value="1"/>
</dbReference>
<keyword evidence="2" id="KW-0479">Metal-binding</keyword>
<evidence type="ECO:0000256" key="8">
    <source>
        <dbReference type="SAM" id="MobiDB-lite"/>
    </source>
</evidence>
<dbReference type="PROSITE" id="PS51828">
    <property type="entry name" value="PTX_2"/>
    <property type="match status" value="1"/>
</dbReference>
<dbReference type="SMART" id="SM00159">
    <property type="entry name" value="PTX"/>
    <property type="match status" value="1"/>
</dbReference>
<dbReference type="KEGG" id="kmr:108242619"/>
<evidence type="ECO:0000256" key="7">
    <source>
        <dbReference type="SAM" id="Coils"/>
    </source>
</evidence>
<feature type="compositionally biased region" description="Basic and acidic residues" evidence="8">
    <location>
        <begin position="229"/>
        <end position="266"/>
    </location>
</feature>
<dbReference type="Ensembl" id="ENSKMAT00000025857.1">
    <property type="protein sequence ID" value="ENSKMAP00000025537.1"/>
    <property type="gene ID" value="ENSKMAG00000018933.1"/>
</dbReference>
<dbReference type="Pfam" id="PF00354">
    <property type="entry name" value="Pentaxin"/>
    <property type="match status" value="1"/>
</dbReference>
<feature type="compositionally biased region" description="Basic residues" evidence="8">
    <location>
        <begin position="481"/>
        <end position="490"/>
    </location>
</feature>
<comment type="cofactor">
    <cofactor evidence="1">
        <name>Ca(2+)</name>
        <dbReference type="ChEBI" id="CHEBI:29108"/>
    </cofactor>
</comment>
<dbReference type="FunFam" id="2.60.120.200:FF:000012">
    <property type="entry name" value="neuronal pentraxin receptor"/>
    <property type="match status" value="1"/>
</dbReference>
<feature type="compositionally biased region" description="Basic and acidic residues" evidence="8">
    <location>
        <begin position="542"/>
        <end position="551"/>
    </location>
</feature>
<organism evidence="10 11">
    <name type="scientific">Kryptolebias marmoratus</name>
    <name type="common">Mangrove killifish</name>
    <name type="synonym">Rivulus marmoratus</name>
    <dbReference type="NCBI Taxonomy" id="37003"/>
    <lineage>
        <taxon>Eukaryota</taxon>
        <taxon>Metazoa</taxon>
        <taxon>Chordata</taxon>
        <taxon>Craniata</taxon>
        <taxon>Vertebrata</taxon>
        <taxon>Euteleostomi</taxon>
        <taxon>Actinopterygii</taxon>
        <taxon>Neopterygii</taxon>
        <taxon>Teleostei</taxon>
        <taxon>Neoteleostei</taxon>
        <taxon>Acanthomorphata</taxon>
        <taxon>Ovalentaria</taxon>
        <taxon>Atherinomorphae</taxon>
        <taxon>Cyprinodontiformes</taxon>
        <taxon>Rivulidae</taxon>
        <taxon>Kryptolebias</taxon>
    </lineage>
</organism>
<dbReference type="Gene3D" id="2.60.120.200">
    <property type="match status" value="1"/>
</dbReference>
<evidence type="ECO:0000256" key="2">
    <source>
        <dbReference type="ARBA" id="ARBA00022723"/>
    </source>
</evidence>
<keyword evidence="11" id="KW-1185">Reference proteome</keyword>
<feature type="region of interest" description="Disordered" evidence="8">
    <location>
        <begin position="75"/>
        <end position="102"/>
    </location>
</feature>
<evidence type="ECO:0000259" key="9">
    <source>
        <dbReference type="PROSITE" id="PS51828"/>
    </source>
</evidence>
<dbReference type="PANTHER" id="PTHR19277">
    <property type="entry name" value="PENTRAXIN"/>
    <property type="match status" value="1"/>
</dbReference>
<feature type="compositionally biased region" description="Basic and acidic residues" evidence="8">
    <location>
        <begin position="279"/>
        <end position="296"/>
    </location>
</feature>
<proteinExistence type="predicted"/>
<feature type="compositionally biased region" description="Low complexity" evidence="8">
    <location>
        <begin position="267"/>
        <end position="278"/>
    </location>
</feature>
<reference evidence="10" key="2">
    <citation type="submission" date="2025-09" db="UniProtKB">
        <authorList>
            <consortium name="Ensembl"/>
        </authorList>
    </citation>
    <scope>IDENTIFICATION</scope>
</reference>
<feature type="compositionally biased region" description="Low complexity" evidence="8">
    <location>
        <begin position="384"/>
        <end position="393"/>
    </location>
</feature>
<feature type="compositionally biased region" description="Basic residues" evidence="8">
    <location>
        <begin position="219"/>
        <end position="228"/>
    </location>
</feature>
<evidence type="ECO:0000256" key="1">
    <source>
        <dbReference type="ARBA" id="ARBA00001913"/>
    </source>
</evidence>
<evidence type="ECO:0000313" key="11">
    <source>
        <dbReference type="Proteomes" id="UP000264800"/>
    </source>
</evidence>
<dbReference type="GeneTree" id="ENSGT01060000248591"/>
<keyword evidence="3" id="KW-0106">Calcium</keyword>
<protein>
    <submittedName>
        <fullName evidence="10">Si:dkey-14o18.2</fullName>
    </submittedName>
</protein>
<feature type="compositionally biased region" description="Basic and acidic residues" evidence="8">
    <location>
        <begin position="152"/>
        <end position="162"/>
    </location>
</feature>
<accession>A0A3Q3GQA1</accession>
<dbReference type="InterPro" id="IPR001759">
    <property type="entry name" value="PTX_dom"/>
</dbReference>
<dbReference type="GO" id="GO:0046872">
    <property type="term" value="F:metal ion binding"/>
    <property type="evidence" value="ECO:0007669"/>
    <property type="project" value="UniProtKB-KW"/>
</dbReference>
<evidence type="ECO:0000256" key="3">
    <source>
        <dbReference type="ARBA" id="ARBA00022837"/>
    </source>
</evidence>
<dbReference type="OrthoDB" id="6515930at2759"/>
<feature type="compositionally biased region" description="Low complexity" evidence="8">
    <location>
        <begin position="300"/>
        <end position="309"/>
    </location>
</feature>
<evidence type="ECO:0000313" key="10">
    <source>
        <dbReference type="Ensembl" id="ENSKMAP00000025537.1"/>
    </source>
</evidence>
<keyword evidence="7" id="KW-0175">Coiled coil</keyword>
<feature type="coiled-coil region" evidence="7">
    <location>
        <begin position="310"/>
        <end position="361"/>
    </location>
</feature>
<feature type="compositionally biased region" description="Basic and acidic residues" evidence="8">
    <location>
        <begin position="491"/>
        <end position="501"/>
    </location>
</feature>
<feature type="compositionally biased region" description="Low complexity" evidence="8">
    <location>
        <begin position="84"/>
        <end position="98"/>
    </location>
</feature>
<dbReference type="InterPro" id="IPR051360">
    <property type="entry name" value="Neuronal_Pentraxin_Related"/>
</dbReference>
<comment type="caution">
    <text evidence="6">Lacks conserved residue(s) required for the propagation of feature annotation.</text>
</comment>
<dbReference type="AlphaFoldDB" id="A0A3Q3GQA1"/>
<dbReference type="InterPro" id="IPR030476">
    <property type="entry name" value="Pentaxin_CS"/>
</dbReference>
<dbReference type="Proteomes" id="UP000264800">
    <property type="component" value="Unplaced"/>
</dbReference>
<feature type="region of interest" description="Disordered" evidence="8">
    <location>
        <begin position="147"/>
        <end position="310"/>
    </location>
</feature>
<dbReference type="PROSITE" id="PS00289">
    <property type="entry name" value="PTX_1"/>
    <property type="match status" value="1"/>
</dbReference>
<feature type="compositionally biased region" description="Basic residues" evidence="8">
    <location>
        <begin position="437"/>
        <end position="454"/>
    </location>
</feature>
<feature type="compositionally biased region" description="Basic and acidic residues" evidence="8">
    <location>
        <begin position="510"/>
        <end position="534"/>
    </location>
</feature>
<dbReference type="InterPro" id="IPR013320">
    <property type="entry name" value="ConA-like_dom_sf"/>
</dbReference>
<keyword evidence="5" id="KW-0325">Glycoprotein</keyword>
<name>A0A3Q3GQA1_KRYMA</name>
<feature type="compositionally biased region" description="Basic and acidic residues" evidence="8">
    <location>
        <begin position="426"/>
        <end position="436"/>
    </location>
</feature>
<evidence type="ECO:0000256" key="6">
    <source>
        <dbReference type="PROSITE-ProRule" id="PRU01172"/>
    </source>
</evidence>
<feature type="compositionally biased region" description="Basic and acidic residues" evidence="8">
    <location>
        <begin position="177"/>
        <end position="194"/>
    </location>
</feature>
<feature type="compositionally biased region" description="Basic and acidic residues" evidence="8">
    <location>
        <begin position="455"/>
        <end position="468"/>
    </location>
</feature>
<keyword evidence="4" id="KW-1015">Disulfide bond</keyword>
<sequence>MARDNGPLSLTPSLAKHQQWIGHSLRFFLIPLRSIIFYYFLSCAAAAGMPGKEHDYGISPKFICTPIPPEADPSCYPPPTVAHGPNSNSQSNDNSGGSHRSFMSDEAQTTILHLRESLVRQKETILDQRETIRELTAKLTLCEGYGGHHSTSHHDNHHEKYSHYGTHHNSHLANHNSHPDDHHGHHDSHHDSHHGSHHGTHHDSHHASHHGNHHEMHHGSLHGIHHGSHHDSHHGSHPDGHHVSHHDIHHGSHHDSHHGSLPDSHHGPSSLHHGPSTHHGSELHHSTSSHETELEQPKGSSYSKFSSFSAEQTGKTLQTLKERLENLQARNSSSSYSSSLRELLQRKISSLEEQLHSYYRDQHVSTHHNDHHGHHHVDHHDSNHSSSHNIGHNYNHHSGHHATGHLHGHHDDHYNTGHPHGHHYDHHGTGHHEDHHNGHHSNHHGSHIYHHHSSHHDNPYHDHHYDRLHGHHYGHHDNHHSSYHNGHHNNHHDSTHHDPHHSYHHGHYDKHHDGHYGDHHGTSHHGTDHHGDHHGNHHHGNDHHYDNDHPQHLPFTSKETGLQGTNHSKLETVLSQLHHSNDQGNHKKLKSPSAFLLDFPMRTNYMYARMKQSVVNEIFALTICLWLKPREGPGLGTPISYAVPGQANELVLMEWGSNPMELLINDKAVTLPINIMDGKWHHVCVTWSTRDGVWEAYQDGVKKGAGQNLSAWHPIQPGGIFILGQEQDTMGGRFDVTQSFTGELSDLQFWSRVLTANEIHTQATCGGHLVGDVMSWSEEWVEVHGGLAELPFDPCH</sequence>
<feature type="domain" description="Pentraxin (PTX)" evidence="9">
    <location>
        <begin position="593"/>
        <end position="795"/>
    </location>
</feature>
<evidence type="ECO:0000256" key="4">
    <source>
        <dbReference type="ARBA" id="ARBA00023157"/>
    </source>
</evidence>
<dbReference type="RefSeq" id="XP_017283070.1">
    <property type="nucleotide sequence ID" value="XM_017427581.3"/>
</dbReference>